<name>A0A1E5QRA7_9CYAN</name>
<evidence type="ECO:0000313" key="2">
    <source>
        <dbReference type="EMBL" id="OEJ76873.1"/>
    </source>
</evidence>
<gene>
    <name evidence="2" type="ORF">BH720_02540</name>
</gene>
<feature type="compositionally biased region" description="Basic and acidic residues" evidence="1">
    <location>
        <begin position="1"/>
        <end position="10"/>
    </location>
</feature>
<dbReference type="STRING" id="1781255.BH720_02540"/>
<feature type="compositionally biased region" description="Basic and acidic residues" evidence="1">
    <location>
        <begin position="20"/>
        <end position="37"/>
    </location>
</feature>
<dbReference type="OrthoDB" id="532100at2"/>
<comment type="caution">
    <text evidence="2">The sequence shown here is derived from an EMBL/GenBank/DDBJ whole genome shotgun (WGS) entry which is preliminary data.</text>
</comment>
<dbReference type="RefSeq" id="WP_069965582.1">
    <property type="nucleotide sequence ID" value="NZ_CM124774.1"/>
</dbReference>
<evidence type="ECO:0000256" key="1">
    <source>
        <dbReference type="SAM" id="MobiDB-lite"/>
    </source>
</evidence>
<feature type="region of interest" description="Disordered" evidence="1">
    <location>
        <begin position="1"/>
        <end position="60"/>
    </location>
</feature>
<accession>A0A1E5QRA7</accession>
<reference evidence="2" key="1">
    <citation type="submission" date="2016-09" db="EMBL/GenBank/DDBJ databases">
        <title>Draft genome of thermotolerant cyanobacterium Desertifilum sp. strain IPPAS B-1220.</title>
        <authorList>
            <person name="Sinetova M.A."/>
            <person name="Bolakhan K."/>
            <person name="Zayadan B.K."/>
            <person name="Mironov K.S."/>
            <person name="Ustinova V."/>
            <person name="Kupriyanova E.V."/>
            <person name="Sidorov R.A."/>
            <person name="Skrypnik A.N."/>
            <person name="Gogoleva N.E."/>
            <person name="Gogolev Y.V."/>
            <person name="Los D.A."/>
        </authorList>
    </citation>
    <scope>NUCLEOTIDE SEQUENCE [LARGE SCALE GENOMIC DNA]</scope>
    <source>
        <strain evidence="2">IPPAS B-1220</strain>
    </source>
</reference>
<organism evidence="2">
    <name type="scientific">Desertifilum tharense IPPAS B-1220</name>
    <dbReference type="NCBI Taxonomy" id="1781255"/>
    <lineage>
        <taxon>Bacteria</taxon>
        <taxon>Bacillati</taxon>
        <taxon>Cyanobacteriota</taxon>
        <taxon>Cyanophyceae</taxon>
        <taxon>Desertifilales</taxon>
        <taxon>Desertifilaceae</taxon>
        <taxon>Desertifilum</taxon>
    </lineage>
</organism>
<protein>
    <submittedName>
        <fullName evidence="2">Uncharacterized protein</fullName>
    </submittedName>
</protein>
<proteinExistence type="predicted"/>
<dbReference type="AlphaFoldDB" id="A0A1E5QRA7"/>
<sequence>MNSEQDREYETLSTPGGEAVDPRELVTKPNTDKDPKELVNNPAVTPESFNQGNEREGMSR</sequence>
<dbReference type="EMBL" id="MJGC01000025">
    <property type="protein sequence ID" value="OEJ76873.1"/>
    <property type="molecule type" value="Genomic_DNA"/>
</dbReference>